<keyword evidence="2" id="KW-1185">Reference proteome</keyword>
<name>A0ACC0GPF0_9ERIC</name>
<proteinExistence type="predicted"/>
<sequence length="273" mass="30619">MDVKFTILSSVFAHNRMTKASSQTLAGLNFVSFSNGYDDGFKLSDNHEHFRSKNKRCRSKALSKLIKASSEEGFPVRGMVYAMLLPWATEVSCEFSLPSAPLWVQPATIFTLYFYYFNGYGDLVKKICNDPSCDIELPRLGKIISRDVPTFMLPSNTFTFGLPRFKEQLDALDAEVNPKILVNTFDALESKALRSIGKHNLIPIGLLVPSTFLDGKDPSDNAFGGDLLQKSRDYMECLDLKLQSLAVYISFGSFFNFPLQEMEVIARGLLESN</sequence>
<dbReference type="Proteomes" id="UP001060215">
    <property type="component" value="Chromosome 9"/>
</dbReference>
<gene>
    <name evidence="1" type="ORF">LOK49_LG08G02208</name>
</gene>
<comment type="caution">
    <text evidence="1">The sequence shown here is derived from an EMBL/GenBank/DDBJ whole genome shotgun (WGS) entry which is preliminary data.</text>
</comment>
<organism evidence="1 2">
    <name type="scientific">Camellia lanceoleosa</name>
    <dbReference type="NCBI Taxonomy" id="1840588"/>
    <lineage>
        <taxon>Eukaryota</taxon>
        <taxon>Viridiplantae</taxon>
        <taxon>Streptophyta</taxon>
        <taxon>Embryophyta</taxon>
        <taxon>Tracheophyta</taxon>
        <taxon>Spermatophyta</taxon>
        <taxon>Magnoliopsida</taxon>
        <taxon>eudicotyledons</taxon>
        <taxon>Gunneridae</taxon>
        <taxon>Pentapetalae</taxon>
        <taxon>asterids</taxon>
        <taxon>Ericales</taxon>
        <taxon>Theaceae</taxon>
        <taxon>Camellia</taxon>
    </lineage>
</organism>
<dbReference type="EMBL" id="CM045766">
    <property type="protein sequence ID" value="KAI8003010.1"/>
    <property type="molecule type" value="Genomic_DNA"/>
</dbReference>
<protein>
    <submittedName>
        <fullName evidence="1">Uncharacterized protein</fullName>
    </submittedName>
</protein>
<accession>A0ACC0GPF0</accession>
<reference evidence="1 2" key="1">
    <citation type="journal article" date="2022" name="Plant J.">
        <title>Chromosome-level genome of Camellia lanceoleosa provides a valuable resource for understanding genome evolution and self-incompatibility.</title>
        <authorList>
            <person name="Gong W."/>
            <person name="Xiao S."/>
            <person name="Wang L."/>
            <person name="Liao Z."/>
            <person name="Chang Y."/>
            <person name="Mo W."/>
            <person name="Hu G."/>
            <person name="Li W."/>
            <person name="Zhao G."/>
            <person name="Zhu H."/>
            <person name="Hu X."/>
            <person name="Ji K."/>
            <person name="Xiang X."/>
            <person name="Song Q."/>
            <person name="Yuan D."/>
            <person name="Jin S."/>
            <person name="Zhang L."/>
        </authorList>
    </citation>
    <scope>NUCLEOTIDE SEQUENCE [LARGE SCALE GENOMIC DNA]</scope>
    <source>
        <strain evidence="1">SQ_2022a</strain>
    </source>
</reference>
<evidence type="ECO:0000313" key="2">
    <source>
        <dbReference type="Proteomes" id="UP001060215"/>
    </source>
</evidence>
<evidence type="ECO:0000313" key="1">
    <source>
        <dbReference type="EMBL" id="KAI8003010.1"/>
    </source>
</evidence>